<dbReference type="EMBL" id="JBHUFV010000029">
    <property type="protein sequence ID" value="MFD1933379.1"/>
    <property type="molecule type" value="Genomic_DNA"/>
</dbReference>
<reference evidence="3" key="1">
    <citation type="journal article" date="2019" name="Int. J. Syst. Evol. Microbiol.">
        <title>The Global Catalogue of Microorganisms (GCM) 10K type strain sequencing project: providing services to taxonomists for standard genome sequencing and annotation.</title>
        <authorList>
            <consortium name="The Broad Institute Genomics Platform"/>
            <consortium name="The Broad Institute Genome Sequencing Center for Infectious Disease"/>
            <person name="Wu L."/>
            <person name="Ma J."/>
        </authorList>
    </citation>
    <scope>NUCLEOTIDE SEQUENCE [LARGE SCALE GENOMIC DNA]</scope>
    <source>
        <strain evidence="3">ICMP 6774ER</strain>
    </source>
</reference>
<comment type="caution">
    <text evidence="2">The sequence shown here is derived from an EMBL/GenBank/DDBJ whole genome shotgun (WGS) entry which is preliminary data.</text>
</comment>
<dbReference type="RefSeq" id="WP_379573424.1">
    <property type="nucleotide sequence ID" value="NZ_JBHUFV010000029.1"/>
</dbReference>
<organism evidence="2 3">
    <name type="scientific">Nonomuraea mangrovi</name>
    <dbReference type="NCBI Taxonomy" id="2316207"/>
    <lineage>
        <taxon>Bacteria</taxon>
        <taxon>Bacillati</taxon>
        <taxon>Actinomycetota</taxon>
        <taxon>Actinomycetes</taxon>
        <taxon>Streptosporangiales</taxon>
        <taxon>Streptosporangiaceae</taxon>
        <taxon>Nonomuraea</taxon>
    </lineage>
</organism>
<accession>A0ABW4SWR0</accession>
<name>A0ABW4SWR0_9ACTN</name>
<dbReference type="Pfam" id="PF00753">
    <property type="entry name" value="Lactamase_B"/>
    <property type="match status" value="1"/>
</dbReference>
<keyword evidence="3" id="KW-1185">Reference proteome</keyword>
<dbReference type="SUPFAM" id="SSF56281">
    <property type="entry name" value="Metallo-hydrolase/oxidoreductase"/>
    <property type="match status" value="1"/>
</dbReference>
<dbReference type="PANTHER" id="PTHR42951:SF4">
    <property type="entry name" value="ACYL-COENZYME A THIOESTERASE MBLAC2"/>
    <property type="match status" value="1"/>
</dbReference>
<dbReference type="CDD" id="cd16282">
    <property type="entry name" value="metallo-hydrolase-like_MBL-fold"/>
    <property type="match status" value="1"/>
</dbReference>
<evidence type="ECO:0000313" key="3">
    <source>
        <dbReference type="Proteomes" id="UP001597368"/>
    </source>
</evidence>
<dbReference type="InterPro" id="IPR050855">
    <property type="entry name" value="NDM-1-like"/>
</dbReference>
<dbReference type="Proteomes" id="UP001597368">
    <property type="component" value="Unassembled WGS sequence"/>
</dbReference>
<dbReference type="PANTHER" id="PTHR42951">
    <property type="entry name" value="METALLO-BETA-LACTAMASE DOMAIN-CONTAINING"/>
    <property type="match status" value="1"/>
</dbReference>
<feature type="domain" description="Metallo-beta-lactamase" evidence="1">
    <location>
        <begin position="70"/>
        <end position="255"/>
    </location>
</feature>
<dbReference type="SMART" id="SM00849">
    <property type="entry name" value="Lactamase_B"/>
    <property type="match status" value="1"/>
</dbReference>
<protein>
    <submittedName>
        <fullName evidence="2">MBL fold metallo-hydrolase</fullName>
    </submittedName>
</protein>
<evidence type="ECO:0000259" key="1">
    <source>
        <dbReference type="SMART" id="SM00849"/>
    </source>
</evidence>
<dbReference type="InterPro" id="IPR036866">
    <property type="entry name" value="RibonucZ/Hydroxyglut_hydro"/>
</dbReference>
<sequence>MARSEAPRSRCGALIGHGSVCEINSAEPEDGPAWLEKGVLIVEKQVDTARLHEVSAGVFAWVQPDGTWWVNNAGAVAGGDGVLIVDTCATEQRTRRFLTAVAEATGDAPVRMAVNTHQHGDHSYGNSLLPDQTVIFGHAAMRDALLADPLIDGCPPIWTPVPDWGNVTRRVPSVGFQSELTLFAGKRRIELRHLGHAAHTAGDVVVRLPEERVLYTGDLVFNGLTPLLLMGSVEGALKSLDWLADFEAEHVVPGHGPLAAASDLPEILAVHERYYRFVLEVARKGRENGLTPLAAAQEADLGEFAGWGDAERLVLNLHRAYAEAVGGEVDLLAAFGDTMTWNGGPLPTSV</sequence>
<evidence type="ECO:0000313" key="2">
    <source>
        <dbReference type="EMBL" id="MFD1933379.1"/>
    </source>
</evidence>
<gene>
    <name evidence="2" type="ORF">ACFSKW_18080</name>
</gene>
<dbReference type="InterPro" id="IPR001279">
    <property type="entry name" value="Metallo-B-lactamas"/>
</dbReference>
<proteinExistence type="predicted"/>
<dbReference type="Gene3D" id="3.60.15.10">
    <property type="entry name" value="Ribonuclease Z/Hydroxyacylglutathione hydrolase-like"/>
    <property type="match status" value="1"/>
</dbReference>